<evidence type="ECO:0000256" key="6">
    <source>
        <dbReference type="ARBA" id="ARBA00022763"/>
    </source>
</evidence>
<evidence type="ECO:0000256" key="14">
    <source>
        <dbReference type="ARBA" id="ARBA00038000"/>
    </source>
</evidence>
<dbReference type="InterPro" id="IPR027417">
    <property type="entry name" value="P-loop_NTPase"/>
</dbReference>
<dbReference type="InterPro" id="IPR003439">
    <property type="entry name" value="ABC_transporter-like_ATP-bd"/>
</dbReference>
<dbReference type="RefSeq" id="WP_190998232.1">
    <property type="nucleotide sequence ID" value="NZ_JACXSI010000022.1"/>
</dbReference>
<evidence type="ECO:0000313" key="18">
    <source>
        <dbReference type="EMBL" id="MBD3108695.1"/>
    </source>
</evidence>
<evidence type="ECO:0000256" key="2">
    <source>
        <dbReference type="ARBA" id="ARBA00022490"/>
    </source>
</evidence>
<keyword evidence="2" id="KW-0963">Cytoplasm</keyword>
<dbReference type="Proteomes" id="UP000602076">
    <property type="component" value="Unassembled WGS sequence"/>
</dbReference>
<dbReference type="GO" id="GO:0004518">
    <property type="term" value="F:nuclease activity"/>
    <property type="evidence" value="ECO:0007669"/>
    <property type="project" value="UniProtKB-KW"/>
</dbReference>
<keyword evidence="10" id="KW-0067">ATP-binding</keyword>
<dbReference type="GO" id="GO:0005737">
    <property type="term" value="C:cytoplasm"/>
    <property type="evidence" value="ECO:0007669"/>
    <property type="project" value="UniProtKB-SubCell"/>
</dbReference>
<protein>
    <recommendedName>
        <fullName evidence="15">UvrABC system protein A</fullName>
    </recommendedName>
    <alternativeName>
        <fullName evidence="16">Excinuclease ABC subunit A</fullName>
    </alternativeName>
</protein>
<dbReference type="PROSITE" id="PS50893">
    <property type="entry name" value="ABC_TRANSPORTER_2"/>
    <property type="match status" value="1"/>
</dbReference>
<dbReference type="GO" id="GO:0003677">
    <property type="term" value="F:DNA binding"/>
    <property type="evidence" value="ECO:0007669"/>
    <property type="project" value="UniProtKB-KW"/>
</dbReference>
<keyword evidence="8" id="KW-0863">Zinc-finger</keyword>
<organism evidence="18 19">
    <name type="scientific">Peribacillus faecalis</name>
    <dbReference type="NCBI Taxonomy" id="2772559"/>
    <lineage>
        <taxon>Bacteria</taxon>
        <taxon>Bacillati</taxon>
        <taxon>Bacillota</taxon>
        <taxon>Bacilli</taxon>
        <taxon>Bacillales</taxon>
        <taxon>Bacillaceae</taxon>
        <taxon>Peribacillus</taxon>
    </lineage>
</organism>
<feature type="domain" description="ABC transporter" evidence="17">
    <location>
        <begin position="485"/>
        <end position="802"/>
    </location>
</feature>
<comment type="subcellular location">
    <subcellularLocation>
        <location evidence="1">Cytoplasm</location>
    </subcellularLocation>
</comment>
<dbReference type="PANTHER" id="PTHR43152">
    <property type="entry name" value="UVRABC SYSTEM PROTEIN A"/>
    <property type="match status" value="1"/>
</dbReference>
<dbReference type="PANTHER" id="PTHR43152:SF3">
    <property type="entry name" value="UVRABC SYSTEM PROTEIN A"/>
    <property type="match status" value="1"/>
</dbReference>
<evidence type="ECO:0000256" key="1">
    <source>
        <dbReference type="ARBA" id="ARBA00004496"/>
    </source>
</evidence>
<keyword evidence="4" id="KW-0677">Repeat</keyword>
<evidence type="ECO:0000256" key="11">
    <source>
        <dbReference type="ARBA" id="ARBA00022881"/>
    </source>
</evidence>
<dbReference type="InterPro" id="IPR017871">
    <property type="entry name" value="ABC_transporter-like_CS"/>
</dbReference>
<dbReference type="EMBL" id="JACXSI010000022">
    <property type="protein sequence ID" value="MBD3108695.1"/>
    <property type="molecule type" value="Genomic_DNA"/>
</dbReference>
<evidence type="ECO:0000256" key="12">
    <source>
        <dbReference type="ARBA" id="ARBA00023125"/>
    </source>
</evidence>
<gene>
    <name evidence="18" type="ORF">IEO70_09980</name>
</gene>
<dbReference type="InterPro" id="IPR041552">
    <property type="entry name" value="UvrA_DNA-bd"/>
</dbReference>
<evidence type="ECO:0000259" key="17">
    <source>
        <dbReference type="PROSITE" id="PS50893"/>
    </source>
</evidence>
<evidence type="ECO:0000256" key="9">
    <source>
        <dbReference type="ARBA" id="ARBA00022833"/>
    </source>
</evidence>
<keyword evidence="3" id="KW-0479">Metal-binding</keyword>
<evidence type="ECO:0000256" key="7">
    <source>
        <dbReference type="ARBA" id="ARBA00022769"/>
    </source>
</evidence>
<keyword evidence="5" id="KW-0547">Nucleotide-binding</keyword>
<proteinExistence type="inferred from homology"/>
<keyword evidence="6" id="KW-0227">DNA damage</keyword>
<evidence type="ECO:0000256" key="4">
    <source>
        <dbReference type="ARBA" id="ARBA00022737"/>
    </source>
</evidence>
<keyword evidence="19" id="KW-1185">Reference proteome</keyword>
<dbReference type="GO" id="GO:0016887">
    <property type="term" value="F:ATP hydrolysis activity"/>
    <property type="evidence" value="ECO:0007669"/>
    <property type="project" value="InterPro"/>
</dbReference>
<keyword evidence="13" id="KW-0234">DNA repair</keyword>
<dbReference type="GO" id="GO:0008270">
    <property type="term" value="F:zinc ion binding"/>
    <property type="evidence" value="ECO:0007669"/>
    <property type="project" value="UniProtKB-KW"/>
</dbReference>
<comment type="caution">
    <text evidence="18">The sequence shown here is derived from an EMBL/GenBank/DDBJ whole genome shotgun (WGS) entry which is preliminary data.</text>
</comment>
<reference evidence="18" key="1">
    <citation type="submission" date="2020-09" db="EMBL/GenBank/DDBJ databases">
        <title>Bacillus faecalis sp. nov., a moderately halophilic bacterium isolated from cow faeces.</title>
        <authorList>
            <person name="Jiang L."/>
            <person name="Lee J."/>
        </authorList>
    </citation>
    <scope>NUCLEOTIDE SEQUENCE</scope>
    <source>
        <strain evidence="18">AGMB 02131</strain>
    </source>
</reference>
<comment type="similarity">
    <text evidence="14">Belongs to the ABC transporter superfamily. UvrA family.</text>
</comment>
<dbReference type="Pfam" id="PF00005">
    <property type="entry name" value="ABC_tran"/>
    <property type="match status" value="2"/>
</dbReference>
<evidence type="ECO:0000256" key="8">
    <source>
        <dbReference type="ARBA" id="ARBA00022771"/>
    </source>
</evidence>
<dbReference type="Pfam" id="PF17755">
    <property type="entry name" value="UvrA_DNA-bind"/>
    <property type="match status" value="1"/>
</dbReference>
<dbReference type="Gene3D" id="3.40.50.300">
    <property type="entry name" value="P-loop containing nucleotide triphosphate hydrolases"/>
    <property type="match status" value="2"/>
</dbReference>
<dbReference type="PROSITE" id="PS00211">
    <property type="entry name" value="ABC_TRANSPORTER_1"/>
    <property type="match status" value="1"/>
</dbReference>
<dbReference type="GO" id="GO:0006281">
    <property type="term" value="P:DNA repair"/>
    <property type="evidence" value="ECO:0007669"/>
    <property type="project" value="UniProtKB-KW"/>
</dbReference>
<evidence type="ECO:0000256" key="3">
    <source>
        <dbReference type="ARBA" id="ARBA00022723"/>
    </source>
</evidence>
<evidence type="ECO:0000313" key="19">
    <source>
        <dbReference type="Proteomes" id="UP000602076"/>
    </source>
</evidence>
<evidence type="ECO:0000256" key="10">
    <source>
        <dbReference type="ARBA" id="ARBA00022840"/>
    </source>
</evidence>
<keyword evidence="7" id="KW-0228">DNA excision</keyword>
<keyword evidence="12" id="KW-0238">DNA-binding</keyword>
<keyword evidence="9" id="KW-0862">Zinc</keyword>
<evidence type="ECO:0000256" key="13">
    <source>
        <dbReference type="ARBA" id="ARBA00023204"/>
    </source>
</evidence>
<sequence>MNNTIEIWNAHENNLKNIDLSIPKNKLVVVTGVSGSGKSSLIFDTLLKECQRQYMESIGLLNEEFEKPQYEKMTGLSPAISVSQHHTNKNPRSTVGTMTDLYSYLRLIFCKAGLRECPHCHEWTAASEDSGNETILCHHCSQSLDNLTLPHFSFNKAQGACQTCKGLGEIYDVVILRVVDVSKSIEDGAIFEWDHHYIKRYRETFSKASNLYGLNFDFSEPIETWSKEAQAFLLYGSHDQRFTTFYPDIEPAKSVSEGRFEGLIPNLNRRLIESGSSPSKKAKIEKFFDMEICPACNGKKLNATSRAVQVGNQPLGEVSAFSIEQLGKWAETLHIPNVQPLIEELKNTVKKLLSIRLGYLTLDRVVSTLSGGEYQRFRLASLLQSGLTGVLYILDEPTIGLHSKDTDELVQSLRKIRDLGNTVIVIEHDVDVIKQADWVIEIGPHAGKDGGYVVASSTVDDLLRNEQSMIRPFLLESLKINDSRPSLENVIKIEGATSHNLKSVHAVIPVNALTTITGVSGSGKSSLIFDALAKQRNIESISGLEQFENIQMIEQSPIGKSSRSNAATYTDVFTPIRQFYGKIAKQQGIDVTAKDFSFNVAGGRCETCEGAGTITTVMHFMPDVQTKCHACNGMRYQSRVLQVTYQDASIYDVLQMSVDEALALFKGQKSITAKLQVLHDVGLGYLPLGQPAPTLSGGEAQRIKIAKELGTKTSGTTLYLLDEPTTGLHPLDVKVLMQCVRKLVKQGHTVIAIEHHLGWIAESDWLIDLGPEGGENGGYIIAQGTPAEVAKSETSMTGRLLR</sequence>
<evidence type="ECO:0000256" key="16">
    <source>
        <dbReference type="ARBA" id="ARBA00042156"/>
    </source>
</evidence>
<name>A0A927HAH8_9BACI</name>
<dbReference type="Gene3D" id="1.20.1580.10">
    <property type="entry name" value="ABC transporter ATPase like domain"/>
    <property type="match status" value="2"/>
</dbReference>
<evidence type="ECO:0000256" key="5">
    <source>
        <dbReference type="ARBA" id="ARBA00022741"/>
    </source>
</evidence>
<dbReference type="AlphaFoldDB" id="A0A927HAH8"/>
<accession>A0A927HAH8</accession>
<dbReference type="GO" id="GO:0005524">
    <property type="term" value="F:ATP binding"/>
    <property type="evidence" value="ECO:0007669"/>
    <property type="project" value="UniProtKB-KW"/>
</dbReference>
<keyword evidence="11" id="KW-0267">Excision nuclease</keyword>
<evidence type="ECO:0000256" key="15">
    <source>
        <dbReference type="ARBA" id="ARBA00039316"/>
    </source>
</evidence>
<dbReference type="SUPFAM" id="SSF52540">
    <property type="entry name" value="P-loop containing nucleoside triphosphate hydrolases"/>
    <property type="match status" value="2"/>
</dbReference>
<dbReference type="Gene3D" id="1.10.8.280">
    <property type="entry name" value="ABC transporter ATPase domain-like"/>
    <property type="match status" value="1"/>
</dbReference>